<protein>
    <submittedName>
        <fullName evidence="1">Uncharacterized protein</fullName>
    </submittedName>
</protein>
<dbReference type="EMBL" id="MU795064">
    <property type="protein sequence ID" value="KAJ3811296.1"/>
    <property type="molecule type" value="Genomic_DNA"/>
</dbReference>
<gene>
    <name evidence="1" type="ORF">F5876DRAFT_75945</name>
</gene>
<accession>A0ACC1U3Y0</accession>
<evidence type="ECO:0000313" key="2">
    <source>
        <dbReference type="Proteomes" id="UP001163835"/>
    </source>
</evidence>
<keyword evidence="2" id="KW-1185">Reference proteome</keyword>
<comment type="caution">
    <text evidence="1">The sequence shown here is derived from an EMBL/GenBank/DDBJ whole genome shotgun (WGS) entry which is preliminary data.</text>
</comment>
<name>A0ACC1U3Y0_9AGAR</name>
<dbReference type="Proteomes" id="UP001163835">
    <property type="component" value="Unassembled WGS sequence"/>
</dbReference>
<evidence type="ECO:0000313" key="1">
    <source>
        <dbReference type="EMBL" id="KAJ3811296.1"/>
    </source>
</evidence>
<reference evidence="1" key="1">
    <citation type="submission" date="2022-09" db="EMBL/GenBank/DDBJ databases">
        <title>A Global Phylogenomic Analysis of the Shiitake Genus Lentinula.</title>
        <authorList>
            <consortium name="DOE Joint Genome Institute"/>
            <person name="Sierra-Patev S."/>
            <person name="Min B."/>
            <person name="Naranjo-Ortiz M."/>
            <person name="Looney B."/>
            <person name="Konkel Z."/>
            <person name="Slot J.C."/>
            <person name="Sakamoto Y."/>
            <person name="Steenwyk J.L."/>
            <person name="Rokas A."/>
            <person name="Carro J."/>
            <person name="Camarero S."/>
            <person name="Ferreira P."/>
            <person name="Molpeceres G."/>
            <person name="Ruiz-Duenas F.J."/>
            <person name="Serrano A."/>
            <person name="Henrissat B."/>
            <person name="Drula E."/>
            <person name="Hughes K.W."/>
            <person name="Mata J.L."/>
            <person name="Ishikawa N.K."/>
            <person name="Vargas-Isla R."/>
            <person name="Ushijima S."/>
            <person name="Smith C.A."/>
            <person name="Ahrendt S."/>
            <person name="Andreopoulos W."/>
            <person name="He G."/>
            <person name="Labutti K."/>
            <person name="Lipzen A."/>
            <person name="Ng V."/>
            <person name="Riley R."/>
            <person name="Sandor L."/>
            <person name="Barry K."/>
            <person name="Martinez A.T."/>
            <person name="Xiao Y."/>
            <person name="Gibbons J.G."/>
            <person name="Terashima K."/>
            <person name="Grigoriev I.V."/>
            <person name="Hibbett D.S."/>
        </authorList>
    </citation>
    <scope>NUCLEOTIDE SEQUENCE</scope>
    <source>
        <strain evidence="1">TMI1499</strain>
    </source>
</reference>
<organism evidence="1 2">
    <name type="scientific">Lentinula aff. lateritia</name>
    <dbReference type="NCBI Taxonomy" id="2804960"/>
    <lineage>
        <taxon>Eukaryota</taxon>
        <taxon>Fungi</taxon>
        <taxon>Dikarya</taxon>
        <taxon>Basidiomycota</taxon>
        <taxon>Agaricomycotina</taxon>
        <taxon>Agaricomycetes</taxon>
        <taxon>Agaricomycetidae</taxon>
        <taxon>Agaricales</taxon>
        <taxon>Marasmiineae</taxon>
        <taxon>Omphalotaceae</taxon>
        <taxon>Lentinula</taxon>
    </lineage>
</organism>
<sequence length="621" mass="66520">MKVVHSLAPLPSQFSDSHKATGNGYGYLSSYPTLVLGLADLHELLELISEHLDVETPFVFSNGDRQETLITLFALSAKLVAHSAKLGATPPGVSPLFGPLLFGLGALPSDLISVSSSSIYPSAVPPPSAITSSSSTSTIPDRTFFESTYTSYLRSVHATEHCLLSFIRWQDTPTSLGGGGSGAGVLAIADLLGSGGFRNREQHSLGLRKGAQTIRVLPVRRTVPVYDRDLVRSSAKWGLPSYAAVEGGGFNSLPGNKEWGRMSPPVQVSQGNIISNGGCRDKGRGGKMPVRYSDSYRKKMNIPPGVEPRSSPYALPLSALPSSSSSYSFSFHSSSPVSSSPTSPSTSHPSAQSSRFKTLADAHWGQFESPGLLSPPSSSARGSRDIESAPKFDHTESARRTQRGIRDSVDWGEFVNGGFDLSEQRRSGGESPVALSSSTNSSHLNNNGYGYDYGAGDDPDKSYVGADGRLIDVGEFTLDTGLDAALQFNLSEFGIIGSGKDRDKDGKEGKEVRGEREKPLLVSLAFFCLFSHPLPFLLPLPCDPFSSFLSADSLLFTSSTIKRIIERTIPRKPLPPFTYDSTPLLLPGSETLIEAAFVDVWTDLVSWGLPSQGWGLFLNKA</sequence>
<proteinExistence type="predicted"/>